<dbReference type="InterPro" id="IPR029058">
    <property type="entry name" value="AB_hydrolase_fold"/>
</dbReference>
<dbReference type="EC" id="3.4.11.5" evidence="3"/>
<proteinExistence type="predicted"/>
<evidence type="ECO:0000256" key="1">
    <source>
        <dbReference type="SAM" id="Phobius"/>
    </source>
</evidence>
<feature type="domain" description="AB hydrolase-1" evidence="2">
    <location>
        <begin position="267"/>
        <end position="319"/>
    </location>
</feature>
<comment type="caution">
    <text evidence="3">The sequence shown here is derived from an EMBL/GenBank/DDBJ whole genome shotgun (WGS) entry which is preliminary data.</text>
</comment>
<gene>
    <name evidence="3" type="primary">pip</name>
    <name evidence="3" type="ORF">AMQ74_01879</name>
</gene>
<dbReference type="InterPro" id="IPR000073">
    <property type="entry name" value="AB_hydrolase_1"/>
</dbReference>
<evidence type="ECO:0000313" key="3">
    <source>
        <dbReference type="EMBL" id="KYC45941.1"/>
    </source>
</evidence>
<organism evidence="3 4">
    <name type="scientific">Candidatus Methanofastidiosum methylothiophilum</name>
    <dbReference type="NCBI Taxonomy" id="1705564"/>
    <lineage>
        <taxon>Archaea</taxon>
        <taxon>Methanobacteriati</taxon>
        <taxon>Methanobacteriota</taxon>
        <taxon>Stenosarchaea group</taxon>
        <taxon>Candidatus Methanofastidiosia</taxon>
        <taxon>Candidatus Methanofastidiosales</taxon>
        <taxon>Candidatus Methanofastidiosaceae</taxon>
        <taxon>Candidatus Methanofastidiosum</taxon>
    </lineage>
</organism>
<protein>
    <submittedName>
        <fullName evidence="3">Proline iminopeptidase</fullName>
        <ecNumber evidence="3">3.4.11.5</ecNumber>
    </submittedName>
</protein>
<dbReference type="PANTHER" id="PTHR43798:SF33">
    <property type="entry name" value="HYDROLASE, PUTATIVE (AFU_ORTHOLOGUE AFUA_2G14860)-RELATED"/>
    <property type="match status" value="1"/>
</dbReference>
<dbReference type="GO" id="GO:0004177">
    <property type="term" value="F:aminopeptidase activity"/>
    <property type="evidence" value="ECO:0007669"/>
    <property type="project" value="UniProtKB-KW"/>
</dbReference>
<dbReference type="Proteomes" id="UP000075578">
    <property type="component" value="Unassembled WGS sequence"/>
</dbReference>
<dbReference type="EMBL" id="LNGD01000227">
    <property type="protein sequence ID" value="KYC45941.1"/>
    <property type="molecule type" value="Genomic_DNA"/>
</dbReference>
<feature type="domain" description="AB hydrolase-1" evidence="2">
    <location>
        <begin position="81"/>
        <end position="197"/>
    </location>
</feature>
<keyword evidence="3" id="KW-0378">Hydrolase</keyword>
<evidence type="ECO:0000259" key="2">
    <source>
        <dbReference type="Pfam" id="PF00561"/>
    </source>
</evidence>
<accession>A0A150ILP7</accession>
<dbReference type="Pfam" id="PF00561">
    <property type="entry name" value="Abhydrolase_1"/>
    <property type="match status" value="2"/>
</dbReference>
<dbReference type="InterPro" id="IPR050266">
    <property type="entry name" value="AB_hydrolase_sf"/>
</dbReference>
<feature type="transmembrane region" description="Helical" evidence="1">
    <location>
        <begin position="21"/>
        <end position="40"/>
    </location>
</feature>
<dbReference type="PRINTS" id="PR00111">
    <property type="entry name" value="ABHYDROLASE"/>
</dbReference>
<evidence type="ECO:0000313" key="4">
    <source>
        <dbReference type="Proteomes" id="UP000075578"/>
    </source>
</evidence>
<dbReference type="Gene3D" id="3.40.50.1820">
    <property type="entry name" value="alpha/beta hydrolase"/>
    <property type="match status" value="1"/>
</dbReference>
<dbReference type="PANTHER" id="PTHR43798">
    <property type="entry name" value="MONOACYLGLYCEROL LIPASE"/>
    <property type="match status" value="1"/>
</dbReference>
<dbReference type="GO" id="GO:0046464">
    <property type="term" value="P:acylglycerol catabolic process"/>
    <property type="evidence" value="ECO:0007669"/>
    <property type="project" value="TreeGrafter"/>
</dbReference>
<keyword evidence="1" id="KW-0472">Membrane</keyword>
<reference evidence="3 4" key="1">
    <citation type="journal article" date="2016" name="ISME J.">
        <title>Chasing the elusive Euryarchaeota class WSA2: genomes reveal a uniquely fastidious methyl-reducing methanogen.</title>
        <authorList>
            <person name="Nobu M.K."/>
            <person name="Narihiro T."/>
            <person name="Kuroda K."/>
            <person name="Mei R."/>
            <person name="Liu W.T."/>
        </authorList>
    </citation>
    <scope>NUCLEOTIDE SEQUENCE [LARGE SCALE GENOMIC DNA]</scope>
    <source>
        <strain evidence="3">U1lsi0528_Bin089</strain>
    </source>
</reference>
<keyword evidence="3" id="KW-0645">Protease</keyword>
<name>A0A150ILP7_9EURY</name>
<dbReference type="GO" id="GO:0016020">
    <property type="term" value="C:membrane"/>
    <property type="evidence" value="ECO:0007669"/>
    <property type="project" value="TreeGrafter"/>
</dbReference>
<dbReference type="AlphaFoldDB" id="A0A150ILP7"/>
<keyword evidence="1" id="KW-1133">Transmembrane helix</keyword>
<dbReference type="GO" id="GO:0047372">
    <property type="term" value="F:monoacylglycerol lipase activity"/>
    <property type="evidence" value="ECO:0007669"/>
    <property type="project" value="TreeGrafter"/>
</dbReference>
<keyword evidence="1" id="KW-0812">Transmembrane</keyword>
<keyword evidence="3" id="KW-0031">Aminopeptidase</keyword>
<dbReference type="SUPFAM" id="SSF53474">
    <property type="entry name" value="alpha/beta-Hydrolases"/>
    <property type="match status" value="1"/>
</dbReference>
<sequence length="332" mass="38009">MKLIKEYRGDIIKEKLSSKKILKYAVCIFLIILISSPILVRDKGISPEDYISNFEIDGGKFVEVNNYKTYYIDVNTKSENTIVLLHGFGGSSTNWLPVIPSLEKEGYRVVAVDLKGFGLSQKKSNEDYSHPSQVEFVDSFVNKLELKKFILVGHSMGGNIAIMYYQKYPGKVEKLILVSASIMDKKEDNTMKVNALKILDWPIIREYVRVIMKVVYDEDRISSTFKSAMYKQVEIEEPLFVNPTLFKGWEYVLIKITSSRDKNVLTKPLEEIDVPTFLIWGEEDTWVPVSNGYYLKERIPNSRLEVIGGVGHLPMFEDPEKLIDAFMSSLEG</sequence>
<dbReference type="InterPro" id="IPR000639">
    <property type="entry name" value="Epox_hydrolase-like"/>
</dbReference>
<dbReference type="PRINTS" id="PR00412">
    <property type="entry name" value="EPOXHYDRLASE"/>
</dbReference>